<keyword evidence="1" id="KW-0347">Helicase</keyword>
<feature type="domain" description="Helicase C-terminal" evidence="4">
    <location>
        <begin position="289"/>
        <end position="445"/>
    </location>
</feature>
<dbReference type="Proteomes" id="UP000509510">
    <property type="component" value="Chromosome IV"/>
</dbReference>
<dbReference type="RefSeq" id="XP_035345960.1">
    <property type="nucleotide sequence ID" value="XM_035490067.1"/>
</dbReference>
<dbReference type="PANTHER" id="PTHR47396:SF1">
    <property type="entry name" value="ATP-DEPENDENT HELICASE IRC3-RELATED"/>
    <property type="match status" value="1"/>
</dbReference>
<dbReference type="GO" id="GO:0032042">
    <property type="term" value="P:mitochondrial DNA metabolic process"/>
    <property type="evidence" value="ECO:0007669"/>
    <property type="project" value="TreeGrafter"/>
</dbReference>
<accession>A0A7H8R4H1</accession>
<evidence type="ECO:0000259" key="4">
    <source>
        <dbReference type="PROSITE" id="PS51194"/>
    </source>
</evidence>
<keyword evidence="6" id="KW-1185">Reference proteome</keyword>
<dbReference type="PROSITE" id="PS51192">
    <property type="entry name" value="HELICASE_ATP_BIND_1"/>
    <property type="match status" value="1"/>
</dbReference>
<dbReference type="GO" id="GO:0070125">
    <property type="term" value="P:mitochondrial translational elongation"/>
    <property type="evidence" value="ECO:0007669"/>
    <property type="project" value="TreeGrafter"/>
</dbReference>
<name>A0A7H8R4H1_TALRU</name>
<feature type="domain" description="Helicase ATP-binding" evidence="3">
    <location>
        <begin position="71"/>
        <end position="234"/>
    </location>
</feature>
<keyword evidence="1" id="KW-0067">ATP-binding</keyword>
<dbReference type="Gene3D" id="3.40.50.300">
    <property type="entry name" value="P-loop containing nucleotide triphosphate hydrolases"/>
    <property type="match status" value="2"/>
</dbReference>
<proteinExistence type="predicted"/>
<dbReference type="CDD" id="cd18799">
    <property type="entry name" value="SF2_C_EcoAI-like"/>
    <property type="match status" value="1"/>
</dbReference>
<dbReference type="GO" id="GO:0036121">
    <property type="term" value="F:double-stranded DNA helicase activity"/>
    <property type="evidence" value="ECO:0007669"/>
    <property type="project" value="TreeGrafter"/>
</dbReference>
<dbReference type="SUPFAM" id="SSF52540">
    <property type="entry name" value="P-loop containing nucleoside triphosphate hydrolases"/>
    <property type="match status" value="1"/>
</dbReference>
<reference evidence="6" key="1">
    <citation type="submission" date="2020-06" db="EMBL/GenBank/DDBJ databases">
        <title>A chromosome-scale genome assembly of Talaromyces rugulosus W13939.</title>
        <authorList>
            <person name="Wang B."/>
            <person name="Guo L."/>
            <person name="Ye K."/>
            <person name="Wang L."/>
        </authorList>
    </citation>
    <scope>NUCLEOTIDE SEQUENCE [LARGE SCALE GENOMIC DNA]</scope>
    <source>
        <strain evidence="6">W13939</strain>
    </source>
</reference>
<evidence type="ECO:0000313" key="6">
    <source>
        <dbReference type="Proteomes" id="UP000509510"/>
    </source>
</evidence>
<dbReference type="PANTHER" id="PTHR47396">
    <property type="entry name" value="TYPE I RESTRICTION ENZYME ECOKI R PROTEIN"/>
    <property type="match status" value="1"/>
</dbReference>
<dbReference type="GeneID" id="55994418"/>
<dbReference type="InterPro" id="IPR006935">
    <property type="entry name" value="Helicase/UvrB_N"/>
</dbReference>
<keyword evidence="1" id="KW-0378">Hydrolase</keyword>
<dbReference type="SMART" id="SM00490">
    <property type="entry name" value="HELICc"/>
    <property type="match status" value="1"/>
</dbReference>
<gene>
    <name evidence="5" type="ORF">TRUGW13939_06925</name>
</gene>
<dbReference type="GO" id="GO:0061749">
    <property type="term" value="F:forked DNA-dependent helicase activity"/>
    <property type="evidence" value="ECO:0007669"/>
    <property type="project" value="TreeGrafter"/>
</dbReference>
<dbReference type="GO" id="GO:0005524">
    <property type="term" value="F:ATP binding"/>
    <property type="evidence" value="ECO:0007669"/>
    <property type="project" value="InterPro"/>
</dbReference>
<dbReference type="EMBL" id="CP055901">
    <property type="protein sequence ID" value="QKX59783.1"/>
    <property type="molecule type" value="Genomic_DNA"/>
</dbReference>
<dbReference type="KEGG" id="trg:TRUGW13939_06925"/>
<feature type="region of interest" description="Disordered" evidence="2">
    <location>
        <begin position="628"/>
        <end position="667"/>
    </location>
</feature>
<evidence type="ECO:0000256" key="1">
    <source>
        <dbReference type="ARBA" id="ARBA00022806"/>
    </source>
</evidence>
<evidence type="ECO:0000259" key="3">
    <source>
        <dbReference type="PROSITE" id="PS51192"/>
    </source>
</evidence>
<dbReference type="Pfam" id="PF00271">
    <property type="entry name" value="Helicase_C"/>
    <property type="match status" value="1"/>
</dbReference>
<feature type="compositionally biased region" description="Basic and acidic residues" evidence="2">
    <location>
        <begin position="632"/>
        <end position="651"/>
    </location>
</feature>
<dbReference type="AlphaFoldDB" id="A0A7H8R4H1"/>
<organism evidence="5 6">
    <name type="scientific">Talaromyces rugulosus</name>
    <name type="common">Penicillium rugulosum</name>
    <dbReference type="NCBI Taxonomy" id="121627"/>
    <lineage>
        <taxon>Eukaryota</taxon>
        <taxon>Fungi</taxon>
        <taxon>Dikarya</taxon>
        <taxon>Ascomycota</taxon>
        <taxon>Pezizomycotina</taxon>
        <taxon>Eurotiomycetes</taxon>
        <taxon>Eurotiomycetidae</taxon>
        <taxon>Eurotiales</taxon>
        <taxon>Trichocomaceae</taxon>
        <taxon>Talaromyces</taxon>
        <taxon>Talaromyces sect. Islandici</taxon>
    </lineage>
</organism>
<evidence type="ECO:0000313" key="5">
    <source>
        <dbReference type="EMBL" id="QKX59783.1"/>
    </source>
</evidence>
<dbReference type="InterPro" id="IPR001650">
    <property type="entry name" value="Helicase_C-like"/>
</dbReference>
<dbReference type="InterPro" id="IPR050742">
    <property type="entry name" value="Helicase_Restrict-Modif_Enz"/>
</dbReference>
<evidence type="ECO:0000256" key="2">
    <source>
        <dbReference type="SAM" id="MobiDB-lite"/>
    </source>
</evidence>
<dbReference type="OrthoDB" id="16911at2759"/>
<dbReference type="Pfam" id="PF04851">
    <property type="entry name" value="ResIII"/>
    <property type="match status" value="1"/>
</dbReference>
<protein>
    <recommendedName>
        <fullName evidence="7">DEAD/DEAH box helicase</fullName>
    </recommendedName>
</protein>
<evidence type="ECO:0008006" key="7">
    <source>
        <dbReference type="Google" id="ProtNLM"/>
    </source>
</evidence>
<dbReference type="SMART" id="SM00487">
    <property type="entry name" value="DEXDc"/>
    <property type="match status" value="1"/>
</dbReference>
<dbReference type="GO" id="GO:0000403">
    <property type="term" value="F:Y-form DNA binding"/>
    <property type="evidence" value="ECO:0007669"/>
    <property type="project" value="TreeGrafter"/>
</dbReference>
<dbReference type="GO" id="GO:0005759">
    <property type="term" value="C:mitochondrial matrix"/>
    <property type="evidence" value="ECO:0007669"/>
    <property type="project" value="TreeGrafter"/>
</dbReference>
<sequence length="667" mass="74220">MEPLLRQWTAHIASGLYVRPVRLNSIRTRLPPCLASKRLVSTPATNPPGANPLGGIQLRDYQEESIQSVLDHLGQGHNRLGLSLATGSGKTIIFTQLIGHIPPRNGTGDQTIIIAHRKELVEQAAHHCRLAYPDKTVEIEMGATKASGAADITVASIKSLVSKERIEKFDPSRFKLVLVDEAHHIVAPQYREALAYFNLQEASDNAPALVGVSATFFRYDGLKLGSAIDHIVYHKGYIEMIGDKWLADAVFTTVKTNVDLSRVSQDSSGDFMTRALSQAVNVATVNDLTVRSWLTNAGDRKSTLVFCVDTEHVRSLTNNFRKHGIDARYITATTARQVRNQELEDFKEGKFPVLLNCGLFTEGTDIPNVDCIVLARPTRSKSLLVQMIGRGLRLYPGKENCHIIDMVSTLNTGIISTPTLFGLDPSEVLATESAEDIKERKESQGQGQLHLANGLADRAQPLPGDKVDVTFTTYDSIFDLLRDEKSDRHIRSLSQFAWVRIDTDLYALAEKSGWITIEKTNDQFGPPFVIKSVHRYGMNSTDRMLLTKPRVVSRVADFEQAVRAADTFAVQHMSLIAIRTAERWRQAPPSPSQLKILNKRKIRDGDIEAGDLTRGQAADMLTKLHFGTKGRFQSEQKKKKKEEKIRKEFEKQMSQGDVRVGPVIAPE</sequence>
<keyword evidence="1" id="KW-0547">Nucleotide-binding</keyword>
<dbReference type="InterPro" id="IPR027417">
    <property type="entry name" value="P-loop_NTPase"/>
</dbReference>
<dbReference type="PROSITE" id="PS51194">
    <property type="entry name" value="HELICASE_CTER"/>
    <property type="match status" value="1"/>
</dbReference>
<dbReference type="InterPro" id="IPR014001">
    <property type="entry name" value="Helicase_ATP-bd"/>
</dbReference>
<dbReference type="GO" id="GO:0016787">
    <property type="term" value="F:hydrolase activity"/>
    <property type="evidence" value="ECO:0007669"/>
    <property type="project" value="InterPro"/>
</dbReference>